<name>A0A8J8GD19_9FLAO</name>
<protein>
    <submittedName>
        <fullName evidence="1">Glycosyltransferase involved in cell wall biosynthesis</fullName>
    </submittedName>
</protein>
<organism evidence="1 2">
    <name type="scientific">Frigoriflavimonas asaccharolytica</name>
    <dbReference type="NCBI Taxonomy" id="2735899"/>
    <lineage>
        <taxon>Bacteria</taxon>
        <taxon>Pseudomonadati</taxon>
        <taxon>Bacteroidota</taxon>
        <taxon>Flavobacteriia</taxon>
        <taxon>Flavobacteriales</taxon>
        <taxon>Weeksellaceae</taxon>
        <taxon>Frigoriflavimonas</taxon>
    </lineage>
</organism>
<dbReference type="Proteomes" id="UP000610746">
    <property type="component" value="Unassembled WGS sequence"/>
</dbReference>
<dbReference type="SUPFAM" id="SSF53756">
    <property type="entry name" value="UDP-Glycosyltransferase/glycogen phosphorylase"/>
    <property type="match status" value="1"/>
</dbReference>
<accession>A0A8J8GD19</accession>
<dbReference type="AlphaFoldDB" id="A0A8J8GD19"/>
<keyword evidence="2" id="KW-1185">Reference proteome</keyword>
<gene>
    <name evidence="1" type="ORF">HNQ03_002806</name>
</gene>
<evidence type="ECO:0000313" key="2">
    <source>
        <dbReference type="Proteomes" id="UP000610746"/>
    </source>
</evidence>
<dbReference type="Pfam" id="PF13692">
    <property type="entry name" value="Glyco_trans_1_4"/>
    <property type="match status" value="1"/>
</dbReference>
<comment type="caution">
    <text evidence="1">The sequence shown here is derived from an EMBL/GenBank/DDBJ whole genome shotgun (WGS) entry which is preliminary data.</text>
</comment>
<proteinExistence type="predicted"/>
<dbReference type="EMBL" id="JABSNO010000026">
    <property type="protein sequence ID" value="NRS93715.1"/>
    <property type="molecule type" value="Genomic_DNA"/>
</dbReference>
<evidence type="ECO:0000313" key="1">
    <source>
        <dbReference type="EMBL" id="NRS93715.1"/>
    </source>
</evidence>
<sequence length="405" mass="46783">MKNLVIIGTVFPEPNSTAAGTRMLQLIDLFLEMDFKIKFLSAASLSEFSHPFDDDDVEYLPIKLNDDSFDNLLKEISPEIVVYDRYISEEQFGWRVAKSCPEAMTILETVDLHFLRKARENSIKKNGNLEHVEFITDVFKREMASIFRCDLSLIISDYEMTLLTEKFKLDASILHYIPMFVSEINKSTIPFSERRDFVSIGNFLHEPNWQTVLQLKKIWPSIKSKIPEAKLNIYGAYLPEKAKQLHNEKEGFLIKGRANSVQEIFEKSRILLAPIPFGAGIKGKLLDSMMYGLPNVTSEIGAEGMHGTLPWNGEITDDFQQFGVAAIDLYKNENRWNIAQENGYKLLENRFQKVEFAASFKEKIEEISKNLKPHRDRNFLGQIFQHQSLQSTKYMSLWITEKNKN</sequence>
<dbReference type="Gene3D" id="3.40.50.2000">
    <property type="entry name" value="Glycogen Phosphorylase B"/>
    <property type="match status" value="1"/>
</dbReference>
<reference evidence="1" key="1">
    <citation type="submission" date="2020-05" db="EMBL/GenBank/DDBJ databases">
        <title>Genomic Encyclopedia of Type Strains, Phase IV (KMG-V): Genome sequencing to study the core and pangenomes of soil and plant-associated prokaryotes.</title>
        <authorList>
            <person name="Whitman W."/>
        </authorList>
    </citation>
    <scope>NUCLEOTIDE SEQUENCE</scope>
    <source>
        <strain evidence="1">16F</strain>
    </source>
</reference>